<evidence type="ECO:0000313" key="5">
    <source>
        <dbReference type="Proteomes" id="UP000681035"/>
    </source>
</evidence>
<dbReference type="GO" id="GO:0009253">
    <property type="term" value="P:peptidoglycan catabolic process"/>
    <property type="evidence" value="ECO:0007669"/>
    <property type="project" value="InterPro"/>
</dbReference>
<protein>
    <recommendedName>
        <fullName evidence="3">SH3b domain-containing protein</fullName>
    </recommendedName>
</protein>
<dbReference type="Pfam" id="PF01520">
    <property type="entry name" value="Amidase_3"/>
    <property type="match status" value="1"/>
</dbReference>
<dbReference type="SMART" id="SM00287">
    <property type="entry name" value="SH3b"/>
    <property type="match status" value="1"/>
</dbReference>
<keyword evidence="1" id="KW-0378">Hydrolase</keyword>
<evidence type="ECO:0000259" key="3">
    <source>
        <dbReference type="PROSITE" id="PS51781"/>
    </source>
</evidence>
<dbReference type="GO" id="GO:0071555">
    <property type="term" value="P:cell wall organization"/>
    <property type="evidence" value="ECO:0007669"/>
    <property type="project" value="UniProtKB-KW"/>
</dbReference>
<dbReference type="Gene3D" id="3.40.630.40">
    <property type="entry name" value="Zn-dependent exopeptidases"/>
    <property type="match status" value="1"/>
</dbReference>
<dbReference type="Gene3D" id="2.30.30.40">
    <property type="entry name" value="SH3 Domains"/>
    <property type="match status" value="1"/>
</dbReference>
<reference evidence="4" key="1">
    <citation type="submission" date="2020-09" db="EMBL/GenBank/DDBJ databases">
        <title>New species isolated from human feces.</title>
        <authorList>
            <person name="Kitahara M."/>
            <person name="Shigeno Y."/>
            <person name="Shime M."/>
            <person name="Matsumoto Y."/>
            <person name="Nakamura S."/>
            <person name="Motooka D."/>
            <person name="Fukuoka S."/>
            <person name="Nishikawa H."/>
            <person name="Benno Y."/>
        </authorList>
    </citation>
    <scope>NUCLEOTIDE SEQUENCE</scope>
    <source>
        <strain evidence="4">MM50</strain>
    </source>
</reference>
<evidence type="ECO:0000256" key="2">
    <source>
        <dbReference type="ARBA" id="ARBA00023316"/>
    </source>
</evidence>
<dbReference type="AlphaFoldDB" id="A0A810Q241"/>
<dbReference type="GO" id="GO:0008745">
    <property type="term" value="F:N-acetylmuramoyl-L-alanine amidase activity"/>
    <property type="evidence" value="ECO:0007669"/>
    <property type="project" value="InterPro"/>
</dbReference>
<dbReference type="Proteomes" id="UP000681035">
    <property type="component" value="Chromosome"/>
</dbReference>
<dbReference type="KEGG" id="vcop:MM50RIKEN_00800"/>
<dbReference type="InterPro" id="IPR002508">
    <property type="entry name" value="MurNAc-LAA_cat"/>
</dbReference>
<accession>A0A810Q241</accession>
<gene>
    <name evidence="4" type="ORF">MM50RIKEN_00800</name>
</gene>
<keyword evidence="5" id="KW-1185">Reference proteome</keyword>
<sequence length="247" mass="26978">MPKIYLSPSTQEYNPYVTGAGSEEYFMNLLADAMEPVLLLNGIQFSRNTPDMTAASSIRQANAGQYDFYLALHSNASGPGAGGRSRGILAFYYPTSANGRRAAELFVENLRDIYPLPEKVSTRATTSLGEVRQPRFPSVLLELGYHDNPDDALWIQENIPRIAANLVLSLTEYFGLPYTAPTPQPGQVSTVSGGPVNLRSAPSLQSPVTARLPDGDGVTVYGRYQDWYVVSHGEHLGYVSAPFIRLS</sequence>
<dbReference type="Pfam" id="PF08239">
    <property type="entry name" value="SH3_3"/>
    <property type="match status" value="1"/>
</dbReference>
<dbReference type="SMART" id="SM00646">
    <property type="entry name" value="Ami_3"/>
    <property type="match status" value="1"/>
</dbReference>
<dbReference type="SUPFAM" id="SSF53187">
    <property type="entry name" value="Zn-dependent exopeptidases"/>
    <property type="match status" value="1"/>
</dbReference>
<keyword evidence="2" id="KW-0961">Cell wall biogenesis/degradation</keyword>
<evidence type="ECO:0000313" key="4">
    <source>
        <dbReference type="EMBL" id="BCK80317.1"/>
    </source>
</evidence>
<organism evidence="4 5">
    <name type="scientific">Vescimonas coprocola</name>
    <dbReference type="NCBI Taxonomy" id="2714355"/>
    <lineage>
        <taxon>Bacteria</taxon>
        <taxon>Bacillati</taxon>
        <taxon>Bacillota</taxon>
        <taxon>Clostridia</taxon>
        <taxon>Eubacteriales</taxon>
        <taxon>Oscillospiraceae</taxon>
        <taxon>Vescimonas</taxon>
    </lineage>
</organism>
<proteinExistence type="predicted"/>
<evidence type="ECO:0000256" key="1">
    <source>
        <dbReference type="ARBA" id="ARBA00022801"/>
    </source>
</evidence>
<dbReference type="PROSITE" id="PS51781">
    <property type="entry name" value="SH3B"/>
    <property type="match status" value="1"/>
</dbReference>
<feature type="domain" description="SH3b" evidence="3">
    <location>
        <begin position="186"/>
        <end position="247"/>
    </location>
</feature>
<dbReference type="EMBL" id="AP023418">
    <property type="protein sequence ID" value="BCK80317.1"/>
    <property type="molecule type" value="Genomic_DNA"/>
</dbReference>
<dbReference type="InterPro" id="IPR003646">
    <property type="entry name" value="SH3-like_bac-type"/>
</dbReference>
<dbReference type="RefSeq" id="WP_213541289.1">
    <property type="nucleotide sequence ID" value="NZ_AP023418.1"/>
</dbReference>
<name>A0A810Q241_9FIRM</name>